<keyword evidence="9" id="KW-1185">Reference proteome</keyword>
<dbReference type="Pfam" id="PF03743">
    <property type="entry name" value="TrbI"/>
    <property type="match status" value="1"/>
</dbReference>
<dbReference type="InterPro" id="IPR005498">
    <property type="entry name" value="T4SS_VirB10/TraB/TrbI"/>
</dbReference>
<comment type="similarity">
    <text evidence="2">Belongs to the TrbI/VirB10 family.</text>
</comment>
<name>A0A8E0TS77_9CAUL</name>
<comment type="subcellular location">
    <subcellularLocation>
        <location evidence="1">Membrane</location>
        <topology evidence="1">Single-pass membrane protein</topology>
    </subcellularLocation>
</comment>
<dbReference type="Proteomes" id="UP000016569">
    <property type="component" value="Unassembled WGS sequence"/>
</dbReference>
<dbReference type="InterPro" id="IPR042217">
    <property type="entry name" value="T4SS_VirB10/TrbI"/>
</dbReference>
<dbReference type="GO" id="GO:0016020">
    <property type="term" value="C:membrane"/>
    <property type="evidence" value="ECO:0007669"/>
    <property type="project" value="UniProtKB-SubCell"/>
</dbReference>
<dbReference type="RefSeq" id="WP_021698148.1">
    <property type="nucleotide sequence ID" value="NZ_BATC01000050.1"/>
</dbReference>
<sequence length="436" mass="45876">MTGAPDEPPRPDPAPEVGPDEKGAATSEPPRKDPAETLTLRAAPRRIVRFRRGVVIGGAAAGSLAIAGVAWMALAPQTLRMAAEPDEPSVSDRRAPPDAIANLPPDYSRVTPTTPRLGQPLPGDLGRPIVRRQQELGIDPAGPEGVPPARTPEEQAAEQQRQRIATQATQAREAGVMVQRAGGAPALPGIAGDVPGGLAEGVALQPTPPDAPTGFGPAADLGHQQRKLDFLAQTPTGGTQNTHGHQPPGPPHQVLAGSVIAASLLTGVNSDLPGLVTAQVTEHVYDTVTGRTVLIPQGSRLIGAYDSVVAFGQSRALLVWQRIILPDGSSIQIDNLPTTDAAGYAGLEDRVDFHTWRLLRGVALSTLLGVGTELSLGDSESDLVRAIRESAQQNADRAGQQIVTRNLDIQPTIRIRPGWPLRVIVHKDLMLRPWAG</sequence>
<dbReference type="CDD" id="cd16429">
    <property type="entry name" value="VirB10"/>
    <property type="match status" value="1"/>
</dbReference>
<accession>A0A8E0TS77</accession>
<dbReference type="AlphaFoldDB" id="A0A8E0TS77"/>
<reference evidence="9" key="1">
    <citation type="journal article" date="2013" name="Genome Announc.">
        <title>Draft Genome Sequence of the Dimorphic Prosthecate Bacterium Brevundimonas abyssalis TAR-001T.</title>
        <authorList>
            <person name="Tsubouchi T."/>
            <person name="Nishi S."/>
            <person name="Usui K."/>
            <person name="Shimane Y."/>
            <person name="Takaki Y."/>
            <person name="Maruyama T."/>
            <person name="Hatada Y."/>
        </authorList>
    </citation>
    <scope>NUCLEOTIDE SEQUENCE [LARGE SCALE GENOMIC DNA]</scope>
    <source>
        <strain evidence="9">TAR-001</strain>
    </source>
</reference>
<evidence type="ECO:0000256" key="5">
    <source>
        <dbReference type="ARBA" id="ARBA00023136"/>
    </source>
</evidence>
<evidence type="ECO:0000256" key="3">
    <source>
        <dbReference type="ARBA" id="ARBA00022692"/>
    </source>
</evidence>
<evidence type="ECO:0000256" key="6">
    <source>
        <dbReference type="SAM" id="MobiDB-lite"/>
    </source>
</evidence>
<evidence type="ECO:0000313" key="8">
    <source>
        <dbReference type="EMBL" id="GAD60054.1"/>
    </source>
</evidence>
<dbReference type="OrthoDB" id="9807354at2"/>
<evidence type="ECO:0000256" key="1">
    <source>
        <dbReference type="ARBA" id="ARBA00004167"/>
    </source>
</evidence>
<protein>
    <submittedName>
        <fullName evidence="8">Conjugative transfer protein TrbI</fullName>
    </submittedName>
</protein>
<feature type="region of interest" description="Disordered" evidence="6">
    <location>
        <begin position="137"/>
        <end position="163"/>
    </location>
</feature>
<organism evidence="8 9">
    <name type="scientific">Brevundimonas abyssalis TAR-001</name>
    <dbReference type="NCBI Taxonomy" id="1391729"/>
    <lineage>
        <taxon>Bacteria</taxon>
        <taxon>Pseudomonadati</taxon>
        <taxon>Pseudomonadota</taxon>
        <taxon>Alphaproteobacteria</taxon>
        <taxon>Caulobacterales</taxon>
        <taxon>Caulobacteraceae</taxon>
        <taxon>Brevundimonas</taxon>
    </lineage>
</organism>
<keyword evidence="5 7" id="KW-0472">Membrane</keyword>
<keyword evidence="3 7" id="KW-0812">Transmembrane</keyword>
<feature type="compositionally biased region" description="Basic and acidic residues" evidence="6">
    <location>
        <begin position="19"/>
        <end position="35"/>
    </location>
</feature>
<comment type="caution">
    <text evidence="8">The sequence shown here is derived from an EMBL/GenBank/DDBJ whole genome shotgun (WGS) entry which is preliminary data.</text>
</comment>
<evidence type="ECO:0000256" key="2">
    <source>
        <dbReference type="ARBA" id="ARBA00010265"/>
    </source>
</evidence>
<feature type="transmembrane region" description="Helical" evidence="7">
    <location>
        <begin position="54"/>
        <end position="74"/>
    </location>
</feature>
<feature type="region of interest" description="Disordered" evidence="6">
    <location>
        <begin position="1"/>
        <end position="40"/>
    </location>
</feature>
<feature type="region of interest" description="Disordered" evidence="6">
    <location>
        <begin position="83"/>
        <end position="125"/>
    </location>
</feature>
<evidence type="ECO:0000256" key="4">
    <source>
        <dbReference type="ARBA" id="ARBA00022989"/>
    </source>
</evidence>
<proteinExistence type="inferred from homology"/>
<dbReference type="EMBL" id="BATC01000050">
    <property type="protein sequence ID" value="GAD60054.1"/>
    <property type="molecule type" value="Genomic_DNA"/>
</dbReference>
<evidence type="ECO:0000313" key="9">
    <source>
        <dbReference type="Proteomes" id="UP000016569"/>
    </source>
</evidence>
<keyword evidence="4 7" id="KW-1133">Transmembrane helix</keyword>
<evidence type="ECO:0000256" key="7">
    <source>
        <dbReference type="SAM" id="Phobius"/>
    </source>
</evidence>
<dbReference type="Gene3D" id="2.40.128.260">
    <property type="entry name" value="Type IV secretion system, VirB10/TraB/TrbI"/>
    <property type="match status" value="1"/>
</dbReference>
<gene>
    <name evidence="8" type="ORF">MBEBAB_2304</name>
</gene>